<dbReference type="AlphaFoldDB" id="A0A5J4VHY7"/>
<dbReference type="SUPFAM" id="SSF52540">
    <property type="entry name" value="P-loop containing nucleoside triphosphate hydrolases"/>
    <property type="match status" value="1"/>
</dbReference>
<gene>
    <name evidence="3" type="ORF">EZS28_022275</name>
</gene>
<dbReference type="CDD" id="cd18787">
    <property type="entry name" value="SF2_C_DEAD"/>
    <property type="match status" value="1"/>
</dbReference>
<proteinExistence type="predicted"/>
<feature type="region of interest" description="Disordered" evidence="1">
    <location>
        <begin position="49"/>
        <end position="84"/>
    </location>
</feature>
<dbReference type="Gene3D" id="3.40.50.300">
    <property type="entry name" value="P-loop containing nucleotide triphosphate hydrolases"/>
    <property type="match status" value="1"/>
</dbReference>
<protein>
    <submittedName>
        <fullName evidence="3">Putative Ddx46 protein</fullName>
    </submittedName>
</protein>
<dbReference type="PANTHER" id="PTHR47958">
    <property type="entry name" value="ATP-DEPENDENT RNA HELICASE DBP3"/>
    <property type="match status" value="1"/>
</dbReference>
<name>A0A5J4VHY7_9EUKA</name>
<feature type="region of interest" description="Disordered" evidence="1">
    <location>
        <begin position="366"/>
        <end position="417"/>
    </location>
</feature>
<dbReference type="PROSITE" id="PS51194">
    <property type="entry name" value="HELICASE_CTER"/>
    <property type="match status" value="1"/>
</dbReference>
<feature type="compositionally biased region" description="Low complexity" evidence="1">
    <location>
        <begin position="49"/>
        <end position="60"/>
    </location>
</feature>
<feature type="compositionally biased region" description="Acidic residues" evidence="1">
    <location>
        <begin position="371"/>
        <end position="389"/>
    </location>
</feature>
<dbReference type="InterPro" id="IPR027417">
    <property type="entry name" value="P-loop_NTPase"/>
</dbReference>
<dbReference type="InterPro" id="IPR001650">
    <property type="entry name" value="Helicase_C-like"/>
</dbReference>
<dbReference type="OrthoDB" id="196131at2759"/>
<dbReference type="Pfam" id="PF00271">
    <property type="entry name" value="Helicase_C"/>
    <property type="match status" value="1"/>
</dbReference>
<evidence type="ECO:0000313" key="3">
    <source>
        <dbReference type="EMBL" id="KAA6382198.1"/>
    </source>
</evidence>
<accession>A0A5J4VHY7</accession>
<evidence type="ECO:0000259" key="2">
    <source>
        <dbReference type="PROSITE" id="PS51194"/>
    </source>
</evidence>
<evidence type="ECO:0000313" key="4">
    <source>
        <dbReference type="Proteomes" id="UP000324800"/>
    </source>
</evidence>
<feature type="region of interest" description="Disordered" evidence="1">
    <location>
        <begin position="1"/>
        <end position="27"/>
    </location>
</feature>
<evidence type="ECO:0000256" key="1">
    <source>
        <dbReference type="SAM" id="MobiDB-lite"/>
    </source>
</evidence>
<dbReference type="EMBL" id="SNRW01006914">
    <property type="protein sequence ID" value="KAA6382198.1"/>
    <property type="molecule type" value="Genomic_DNA"/>
</dbReference>
<dbReference type="InterPro" id="IPR056149">
    <property type="entry name" value="PRP5/DDX46/KHDC4_KH"/>
</dbReference>
<dbReference type="Pfam" id="PF23469">
    <property type="entry name" value="KH_12"/>
    <property type="match status" value="1"/>
</dbReference>
<comment type="caution">
    <text evidence="3">The sequence shown here is derived from an EMBL/GenBank/DDBJ whole genome shotgun (WGS) entry which is preliminary data.</text>
</comment>
<organism evidence="3 4">
    <name type="scientific">Streblomastix strix</name>
    <dbReference type="NCBI Taxonomy" id="222440"/>
    <lineage>
        <taxon>Eukaryota</taxon>
        <taxon>Metamonada</taxon>
        <taxon>Preaxostyla</taxon>
        <taxon>Oxymonadida</taxon>
        <taxon>Streblomastigidae</taxon>
        <taxon>Streblomastix</taxon>
    </lineage>
</organism>
<reference evidence="3 4" key="1">
    <citation type="submission" date="2019-03" db="EMBL/GenBank/DDBJ databases">
        <title>Single cell metagenomics reveals metabolic interactions within the superorganism composed of flagellate Streblomastix strix and complex community of Bacteroidetes bacteria on its surface.</title>
        <authorList>
            <person name="Treitli S.C."/>
            <person name="Kolisko M."/>
            <person name="Husnik F."/>
            <person name="Keeling P."/>
            <person name="Hampl V."/>
        </authorList>
    </citation>
    <scope>NUCLEOTIDE SEQUENCE [LARGE SCALE GENOMIC DNA]</scope>
    <source>
        <strain evidence="3">ST1C</strain>
    </source>
</reference>
<feature type="compositionally biased region" description="Polar residues" evidence="1">
    <location>
        <begin position="18"/>
        <end position="27"/>
    </location>
</feature>
<dbReference type="SMART" id="SM00490">
    <property type="entry name" value="HELICc"/>
    <property type="match status" value="1"/>
</dbReference>
<feature type="domain" description="Helicase C-terminal" evidence="2">
    <location>
        <begin position="177"/>
        <end position="324"/>
    </location>
</feature>
<dbReference type="Proteomes" id="UP000324800">
    <property type="component" value="Unassembled WGS sequence"/>
</dbReference>
<feature type="compositionally biased region" description="Basic and acidic residues" evidence="1">
    <location>
        <begin position="1"/>
        <end position="16"/>
    </location>
</feature>
<sequence length="721" mass="79516">MDVDNEDQKKQEDEKINTMLSDYGNNREINLTKPSFEIEKEINVNNNKINNTSKIGNISNDNNITTNESKRSKRKSKKQEETKSKIGFGGQMGIFSKQNNFQRNFLTLNSVGSGQASGFSGIGSGIQFAINPSIVFAPKMQNSEPIDKINETSLLQTSFSPSSQISRSSSALPHPDIRSQLLPQIGPILIFVKEQKNADIILKELMGRKLLCQPLHGGIDQNDRDSNISDFKTGRVPILVATSVAARGLDVKGLALVFNYDCPDHMEDYVHRVGRTGRAGERGTAITLIHPGYSGGDDDKHVPGILKAVEKSGCIPIPELENIAREFNKNVNIGLVLQPGSGFGGKGFKFDENEAMKKEELRKIQRKDFGIEEDEEEQEDNKDEEDEDDYSKPSSSTVDQNNEEQNVDIKSVQKNDNTSGSISVAAAQAIASKIAQMGKNIQSGNTIASSSEQKQIVSVPDNLSPEAIEMLKKADTLTEMSNKNLDNFEMTLKNIGKVKPIPNDSSRVMVTINLGITFAVPRNATSNVLKAMRAAALRREALQLRNEAVSLVNAKQGTGSDSEYATFEFEINDFPQQVRFALTKKEFAEYVKEVTGCSVSTRGNYIDTSIGRIGGQQFGDSLSKQKKLYLAIEGNSHERVARAVDLLHTCVADEMEVINAGVATYSKNAPVGRLQQGEYYQLSVKKQLKKAWHQSLAHEYAFTPSVHGMLCHEMPLTLPIM</sequence>